<dbReference type="OrthoDB" id="9776746at2"/>
<dbReference type="RefSeq" id="WP_089235501.1">
    <property type="nucleotide sequence ID" value="NZ_FZOY01000015.1"/>
</dbReference>
<sequence>MTWVKGQSGNPSGRPRIDPQVREAIRQNGVAGVERMRELLDDDTAWGPGGWLEPKVQVQLAETAIVRAYGSHALANDNQAPTGVHLGLVMRSVYETMRAEGVLPELLNAKKANDLN</sequence>
<proteinExistence type="predicted"/>
<organism evidence="1 2">
    <name type="scientific">Tropicimonas sediminicola</name>
    <dbReference type="NCBI Taxonomy" id="1031541"/>
    <lineage>
        <taxon>Bacteria</taxon>
        <taxon>Pseudomonadati</taxon>
        <taxon>Pseudomonadota</taxon>
        <taxon>Alphaproteobacteria</taxon>
        <taxon>Rhodobacterales</taxon>
        <taxon>Roseobacteraceae</taxon>
        <taxon>Tropicimonas</taxon>
    </lineage>
</organism>
<gene>
    <name evidence="1" type="ORF">SAMN05421757_11549</name>
</gene>
<evidence type="ECO:0000313" key="1">
    <source>
        <dbReference type="EMBL" id="SNT39883.1"/>
    </source>
</evidence>
<reference evidence="1 2" key="1">
    <citation type="submission" date="2017-06" db="EMBL/GenBank/DDBJ databases">
        <authorList>
            <person name="Kim H.J."/>
            <person name="Triplett B.A."/>
        </authorList>
    </citation>
    <scope>NUCLEOTIDE SEQUENCE [LARGE SCALE GENOMIC DNA]</scope>
    <source>
        <strain evidence="1 2">DSM 29339</strain>
    </source>
</reference>
<dbReference type="EMBL" id="FZOY01000015">
    <property type="protein sequence ID" value="SNT39883.1"/>
    <property type="molecule type" value="Genomic_DNA"/>
</dbReference>
<dbReference type="AlphaFoldDB" id="A0A239MCK4"/>
<protein>
    <recommendedName>
        <fullName evidence="3">DUF5681 domain-containing protein</fullName>
    </recommendedName>
</protein>
<accession>A0A239MCK4</accession>
<name>A0A239MCK4_9RHOB</name>
<dbReference type="Proteomes" id="UP000198426">
    <property type="component" value="Unassembled WGS sequence"/>
</dbReference>
<evidence type="ECO:0000313" key="2">
    <source>
        <dbReference type="Proteomes" id="UP000198426"/>
    </source>
</evidence>
<keyword evidence="2" id="KW-1185">Reference proteome</keyword>
<evidence type="ECO:0008006" key="3">
    <source>
        <dbReference type="Google" id="ProtNLM"/>
    </source>
</evidence>